<comment type="caution">
    <text evidence="1">The sequence shown here is derived from an EMBL/GenBank/DDBJ whole genome shotgun (WGS) entry which is preliminary data.</text>
</comment>
<proteinExistence type="predicted"/>
<accession>A0ABR6BYT6</accession>
<dbReference type="EMBL" id="JACJID010000010">
    <property type="protein sequence ID" value="MBA8932069.1"/>
    <property type="molecule type" value="Genomic_DNA"/>
</dbReference>
<evidence type="ECO:0000313" key="1">
    <source>
        <dbReference type="EMBL" id="MBA8932069.1"/>
    </source>
</evidence>
<keyword evidence="2" id="KW-1185">Reference proteome</keyword>
<dbReference type="Gene3D" id="3.40.50.300">
    <property type="entry name" value="P-loop containing nucleotide triphosphate hydrolases"/>
    <property type="match status" value="1"/>
</dbReference>
<evidence type="ECO:0000313" key="2">
    <source>
        <dbReference type="Proteomes" id="UP000517916"/>
    </source>
</evidence>
<protein>
    <recommendedName>
        <fullName evidence="3">Malic enzyme protein</fullName>
    </recommendedName>
</protein>
<dbReference type="InterPro" id="IPR027417">
    <property type="entry name" value="P-loop_NTPase"/>
</dbReference>
<gene>
    <name evidence="1" type="ORF">BC739_009328</name>
</gene>
<reference evidence="1 2" key="1">
    <citation type="submission" date="2020-08" db="EMBL/GenBank/DDBJ databases">
        <title>Genomic Encyclopedia of Archaeal and Bacterial Type Strains, Phase II (KMG-II): from individual species to whole genera.</title>
        <authorList>
            <person name="Goeker M."/>
        </authorList>
    </citation>
    <scope>NUCLEOTIDE SEQUENCE [LARGE SCALE GENOMIC DNA]</scope>
    <source>
        <strain evidence="1 2">DSM 43850</strain>
    </source>
</reference>
<dbReference type="SUPFAM" id="SSF52540">
    <property type="entry name" value="P-loop containing nucleoside triphosphate hydrolases"/>
    <property type="match status" value="1"/>
</dbReference>
<name>A0ABR6BYT6_9PSEU</name>
<evidence type="ECO:0008006" key="3">
    <source>
        <dbReference type="Google" id="ProtNLM"/>
    </source>
</evidence>
<organism evidence="1 2">
    <name type="scientific">Kutzneria viridogrisea</name>
    <dbReference type="NCBI Taxonomy" id="47990"/>
    <lineage>
        <taxon>Bacteria</taxon>
        <taxon>Bacillati</taxon>
        <taxon>Actinomycetota</taxon>
        <taxon>Actinomycetes</taxon>
        <taxon>Pseudonocardiales</taxon>
        <taxon>Pseudonocardiaceae</taxon>
        <taxon>Kutzneria</taxon>
    </lineage>
</organism>
<sequence length="340" mass="35418">MCIAKLSVDRVELAKGSYSTRLVQLGEAAGLTRHEVHPQPGDVLLARVTEVGEHRYLERPDGRLANLFDDDEVLLCYGEHEQAQVPDDLGPCQLVAAGGVAARTEREGTKARTSLVPLGLLVDEEGQVLNLRRWAMRMPVPYPSRPVTLVITGTGAGTGKTSAAAALIRGLNKAGFQVGAAKVTGTGMGVETWVMRDAGAKTVLDMTDAGLASTYRASLPTLVRTFELLVAQLAATGVGVVVVELAEGIPQAETGALLATPDFAHCVDGVLVAAHDAVGAGSGVARLRTWDLPVIGVTGRLTRSTATAGQAAQLTDLPVLTLADLRGPETAGSLAKPLAR</sequence>
<dbReference type="Proteomes" id="UP000517916">
    <property type="component" value="Unassembled WGS sequence"/>
</dbReference>
<dbReference type="RefSeq" id="WP_025357082.1">
    <property type="nucleotide sequence ID" value="NZ_BAAABQ010000072.1"/>
</dbReference>